<evidence type="ECO:0000256" key="5">
    <source>
        <dbReference type="ARBA" id="ARBA00022882"/>
    </source>
</evidence>
<keyword evidence="5 11" id="KW-0851">Voltage-gated channel</keyword>
<comment type="caution">
    <text evidence="16">The sequence shown here is derived from an EMBL/GenBank/DDBJ whole genome shotgun (WGS) entry which is preliminary data.</text>
</comment>
<keyword evidence="8 11" id="KW-0406">Ion transport</keyword>
<proteinExistence type="inferred from homology"/>
<gene>
    <name evidence="16" type="ORF">ElyMa_005069200</name>
</gene>
<reference evidence="16 17" key="1">
    <citation type="journal article" date="2021" name="Elife">
        <title>Chloroplast acquisition without the gene transfer in kleptoplastic sea slugs, Plakobranchus ocellatus.</title>
        <authorList>
            <person name="Maeda T."/>
            <person name="Takahashi S."/>
            <person name="Yoshida T."/>
            <person name="Shimamura S."/>
            <person name="Takaki Y."/>
            <person name="Nagai Y."/>
            <person name="Toyoda A."/>
            <person name="Suzuki Y."/>
            <person name="Arimoto A."/>
            <person name="Ishii H."/>
            <person name="Satoh N."/>
            <person name="Nishiyama T."/>
            <person name="Hasebe M."/>
            <person name="Maruyama T."/>
            <person name="Minagawa J."/>
            <person name="Obokata J."/>
            <person name="Shigenobu S."/>
        </authorList>
    </citation>
    <scope>NUCLEOTIDE SEQUENCE [LARGE SCALE GENOMIC DNA]</scope>
</reference>
<dbReference type="SUPFAM" id="SSF81324">
    <property type="entry name" value="Voltage-gated potassium channels"/>
    <property type="match status" value="1"/>
</dbReference>
<evidence type="ECO:0000313" key="17">
    <source>
        <dbReference type="Proteomes" id="UP000762676"/>
    </source>
</evidence>
<keyword evidence="10 11" id="KW-0407">Ion channel</keyword>
<evidence type="ECO:0000259" key="15">
    <source>
        <dbReference type="Pfam" id="PF17655"/>
    </source>
</evidence>
<feature type="transmembrane region" description="Helical" evidence="13">
    <location>
        <begin position="133"/>
        <end position="156"/>
    </location>
</feature>
<evidence type="ECO:0000256" key="2">
    <source>
        <dbReference type="ARBA" id="ARBA00022448"/>
    </source>
</evidence>
<dbReference type="GO" id="GO:0005886">
    <property type="term" value="C:plasma membrane"/>
    <property type="evidence" value="ECO:0007669"/>
    <property type="project" value="TreeGrafter"/>
</dbReference>
<protein>
    <submittedName>
        <fullName evidence="16">Inward rectifier potassium channel 2</fullName>
    </submittedName>
</protein>
<feature type="domain" description="Potassium channel inwardly rectifying transmembrane" evidence="14">
    <location>
        <begin position="26"/>
        <end position="161"/>
    </location>
</feature>
<feature type="transmembrane region" description="Helical" evidence="13">
    <location>
        <begin position="57"/>
        <end position="78"/>
    </location>
</feature>
<keyword evidence="7 13" id="KW-1133">Transmembrane helix</keyword>
<dbReference type="Pfam" id="PF01007">
    <property type="entry name" value="IRK"/>
    <property type="match status" value="1"/>
</dbReference>
<feature type="domain" description="Inward rectifier potassium channel C-terminal" evidence="15">
    <location>
        <begin position="162"/>
        <end position="243"/>
    </location>
</feature>
<dbReference type="Proteomes" id="UP000762676">
    <property type="component" value="Unassembled WGS sequence"/>
</dbReference>
<dbReference type="SUPFAM" id="SSF81296">
    <property type="entry name" value="E set domains"/>
    <property type="match status" value="1"/>
</dbReference>
<evidence type="ECO:0000256" key="10">
    <source>
        <dbReference type="ARBA" id="ARBA00023303"/>
    </source>
</evidence>
<evidence type="ECO:0000256" key="12">
    <source>
        <dbReference type="SAM" id="MobiDB-lite"/>
    </source>
</evidence>
<dbReference type="EMBL" id="BMAT01010138">
    <property type="protein sequence ID" value="GFS20909.1"/>
    <property type="molecule type" value="Genomic_DNA"/>
</dbReference>
<evidence type="ECO:0000259" key="14">
    <source>
        <dbReference type="Pfam" id="PF01007"/>
    </source>
</evidence>
<dbReference type="PANTHER" id="PTHR11767">
    <property type="entry name" value="INWARD RECTIFIER POTASSIUM CHANNEL"/>
    <property type="match status" value="1"/>
</dbReference>
<dbReference type="PANTHER" id="PTHR11767:SF102">
    <property type="entry name" value="INWARDLY RECTIFYING POTASSIUM CHANNEL 1, ISOFORM F"/>
    <property type="match status" value="1"/>
</dbReference>
<feature type="compositionally biased region" description="Basic and acidic residues" evidence="12">
    <location>
        <begin position="462"/>
        <end position="471"/>
    </location>
</feature>
<evidence type="ECO:0000256" key="11">
    <source>
        <dbReference type="RuleBase" id="RU003822"/>
    </source>
</evidence>
<dbReference type="GO" id="GO:0034765">
    <property type="term" value="P:regulation of monoatomic ion transmembrane transport"/>
    <property type="evidence" value="ECO:0007669"/>
    <property type="project" value="TreeGrafter"/>
</dbReference>
<dbReference type="GO" id="GO:0005242">
    <property type="term" value="F:inward rectifier potassium channel activity"/>
    <property type="evidence" value="ECO:0007669"/>
    <property type="project" value="InterPro"/>
</dbReference>
<keyword evidence="3 11" id="KW-0633">Potassium transport</keyword>
<evidence type="ECO:0000256" key="3">
    <source>
        <dbReference type="ARBA" id="ARBA00022538"/>
    </source>
</evidence>
<keyword evidence="9 13" id="KW-0472">Membrane</keyword>
<dbReference type="AlphaFoldDB" id="A0AAV4JDK9"/>
<feature type="compositionally biased region" description="Basic and acidic residues" evidence="12">
    <location>
        <begin position="271"/>
        <end position="280"/>
    </location>
</feature>
<dbReference type="Gene3D" id="1.10.287.70">
    <property type="match status" value="1"/>
</dbReference>
<evidence type="ECO:0000313" key="16">
    <source>
        <dbReference type="EMBL" id="GFS20909.1"/>
    </source>
</evidence>
<dbReference type="Gene3D" id="2.60.40.1400">
    <property type="entry name" value="G protein-activated inward rectifier potassium channel 1"/>
    <property type="match status" value="1"/>
</dbReference>
<keyword evidence="2 11" id="KW-0813">Transport</keyword>
<organism evidence="16 17">
    <name type="scientific">Elysia marginata</name>
    <dbReference type="NCBI Taxonomy" id="1093978"/>
    <lineage>
        <taxon>Eukaryota</taxon>
        <taxon>Metazoa</taxon>
        <taxon>Spiralia</taxon>
        <taxon>Lophotrochozoa</taxon>
        <taxon>Mollusca</taxon>
        <taxon>Gastropoda</taxon>
        <taxon>Heterobranchia</taxon>
        <taxon>Euthyneura</taxon>
        <taxon>Panpulmonata</taxon>
        <taxon>Sacoglossa</taxon>
        <taxon>Placobranchoidea</taxon>
        <taxon>Plakobranchidae</taxon>
        <taxon>Elysia</taxon>
    </lineage>
</organism>
<evidence type="ECO:0000256" key="4">
    <source>
        <dbReference type="ARBA" id="ARBA00022692"/>
    </source>
</evidence>
<keyword evidence="4 11" id="KW-0812">Transmembrane</keyword>
<evidence type="ECO:0000256" key="8">
    <source>
        <dbReference type="ARBA" id="ARBA00023065"/>
    </source>
</evidence>
<name>A0AAV4JDK9_9GAST</name>
<evidence type="ECO:0000256" key="1">
    <source>
        <dbReference type="ARBA" id="ARBA00004141"/>
    </source>
</evidence>
<dbReference type="Pfam" id="PF17655">
    <property type="entry name" value="IRK_C"/>
    <property type="match status" value="1"/>
</dbReference>
<comment type="subcellular location">
    <subcellularLocation>
        <location evidence="1 11">Membrane</location>
        <topology evidence="1 11">Multi-pass membrane protein</topology>
    </subcellularLocation>
</comment>
<sequence>MSLRRRFRLDGSGVSTKRRLMHVTGHNIVTKGVPDRNRKYMSDLYTTLIDIKWRWNILIFTLGFVLTWLAFGCLYFLLTYLHGDLVDARDQPPDFVPCLDNVHSFTAAYLFSIETMTTIGYGYRGQTHECPGVYLTVMIQSILGAGLQFALASIVVSKTRKAKRDEMLSDQYELIVVIDGVSGATSQPFQARKSYHASEMRWGHRFSPIDLQFSRSGSYVMDLANFHQTVPACTPLCSAQDITTLRKIYQADDGENIEASVQNEAVQNEEIPQRTHHPSERASSANNIVSIIESESLKSERKSAFSKDPITTVSRAYRKAVRSRRSVSLVENCMMTSSSPHILRENPNDIELEKQRRCSLGDLIRVSQGVKDTSSDSNLPLNISDALNIYRHRRSITDTYLGEEIDEEVEGSEDSSSQAILTIMSHVSSEEHVDVRDVFKKRKTSASQLYFSPETGDSEDEISAKEPNKSV</sequence>
<accession>A0AAV4JDK9</accession>
<dbReference type="InterPro" id="IPR013518">
    <property type="entry name" value="K_chnl_inward-rec_Kir_cyto"/>
</dbReference>
<dbReference type="GO" id="GO:0034702">
    <property type="term" value="C:monoatomic ion channel complex"/>
    <property type="evidence" value="ECO:0007669"/>
    <property type="project" value="UniProtKB-KW"/>
</dbReference>
<evidence type="ECO:0000256" key="7">
    <source>
        <dbReference type="ARBA" id="ARBA00022989"/>
    </source>
</evidence>
<evidence type="ECO:0000256" key="6">
    <source>
        <dbReference type="ARBA" id="ARBA00022958"/>
    </source>
</evidence>
<dbReference type="InterPro" id="IPR014756">
    <property type="entry name" value="Ig_E-set"/>
</dbReference>
<feature type="region of interest" description="Disordered" evidence="12">
    <location>
        <begin position="449"/>
        <end position="471"/>
    </location>
</feature>
<dbReference type="PRINTS" id="PR01320">
    <property type="entry name" value="KIRCHANNEL"/>
</dbReference>
<comment type="similarity">
    <text evidence="11">Belongs to the inward rectifier-type potassium channel (TC 1.A.2.1) family.</text>
</comment>
<keyword evidence="17" id="KW-1185">Reference proteome</keyword>
<feature type="region of interest" description="Disordered" evidence="12">
    <location>
        <begin position="265"/>
        <end position="287"/>
    </location>
</feature>
<evidence type="ECO:0000256" key="9">
    <source>
        <dbReference type="ARBA" id="ARBA00023136"/>
    </source>
</evidence>
<dbReference type="InterPro" id="IPR016449">
    <property type="entry name" value="K_chnl_inward-rec_Kir"/>
</dbReference>
<dbReference type="FunFam" id="1.10.287.70:FF:000019">
    <property type="entry name" value="G protein-activated inward rectifier potassium channel 1"/>
    <property type="match status" value="1"/>
</dbReference>
<dbReference type="GO" id="GO:1990573">
    <property type="term" value="P:potassium ion import across plasma membrane"/>
    <property type="evidence" value="ECO:0007669"/>
    <property type="project" value="TreeGrafter"/>
</dbReference>
<evidence type="ECO:0000256" key="13">
    <source>
        <dbReference type="SAM" id="Phobius"/>
    </source>
</evidence>
<keyword evidence="6 11" id="KW-0630">Potassium</keyword>
<dbReference type="InterPro" id="IPR040445">
    <property type="entry name" value="Kir_TM"/>
</dbReference>
<dbReference type="InterPro" id="IPR041647">
    <property type="entry name" value="IRK_C"/>
</dbReference>